<evidence type="ECO:0000259" key="3">
    <source>
        <dbReference type="PROSITE" id="PS50801"/>
    </source>
</evidence>
<dbReference type="InterPro" id="IPR003658">
    <property type="entry name" value="Anti-sigma_ant"/>
</dbReference>
<feature type="domain" description="STAS" evidence="3">
    <location>
        <begin position="1"/>
        <end position="104"/>
    </location>
</feature>
<reference evidence="4 5" key="1">
    <citation type="submission" date="2023-05" db="EMBL/GenBank/DDBJ databases">
        <title>Streptomyces fuscus sp. nov., a brown-black pigment producing actinomyces isolated from dry sand of Sea duck farm.</title>
        <authorList>
            <person name="Xie J."/>
            <person name="Shen N."/>
        </authorList>
    </citation>
    <scope>NUCLEOTIDE SEQUENCE [LARGE SCALE GENOMIC DNA]</scope>
    <source>
        <strain evidence="4 5">GXMU-J15</strain>
    </source>
</reference>
<dbReference type="Pfam" id="PF01740">
    <property type="entry name" value="STAS"/>
    <property type="match status" value="1"/>
</dbReference>
<dbReference type="Gene3D" id="3.30.750.24">
    <property type="entry name" value="STAS domain"/>
    <property type="match status" value="1"/>
</dbReference>
<evidence type="ECO:0000313" key="5">
    <source>
        <dbReference type="Proteomes" id="UP001241926"/>
    </source>
</evidence>
<comment type="similarity">
    <text evidence="1 2">Belongs to the anti-sigma-factor antagonist family.</text>
</comment>
<proteinExistence type="inferred from homology"/>
<comment type="caution">
    <text evidence="4">The sequence shown here is derived from an EMBL/GenBank/DDBJ whole genome shotgun (WGS) entry which is preliminary data.</text>
</comment>
<name>A0ABT7ITT6_9ACTN</name>
<organism evidence="4 5">
    <name type="scientific">Streptomyces fuscus</name>
    <dbReference type="NCBI Taxonomy" id="3048495"/>
    <lineage>
        <taxon>Bacteria</taxon>
        <taxon>Bacillati</taxon>
        <taxon>Actinomycetota</taxon>
        <taxon>Actinomycetes</taxon>
        <taxon>Kitasatosporales</taxon>
        <taxon>Streptomycetaceae</taxon>
        <taxon>Streptomyces</taxon>
    </lineage>
</organism>
<dbReference type="PANTHER" id="PTHR33495:SF2">
    <property type="entry name" value="ANTI-SIGMA FACTOR ANTAGONIST TM_1081-RELATED"/>
    <property type="match status" value="1"/>
</dbReference>
<dbReference type="CDD" id="cd07043">
    <property type="entry name" value="STAS_anti-anti-sigma_factors"/>
    <property type="match status" value="1"/>
</dbReference>
<gene>
    <name evidence="4" type="ORF">QNN03_06025</name>
</gene>
<dbReference type="InterPro" id="IPR002645">
    <property type="entry name" value="STAS_dom"/>
</dbReference>
<dbReference type="PANTHER" id="PTHR33495">
    <property type="entry name" value="ANTI-SIGMA FACTOR ANTAGONIST TM_1081-RELATED-RELATED"/>
    <property type="match status" value="1"/>
</dbReference>
<keyword evidence="5" id="KW-1185">Reference proteome</keyword>
<dbReference type="InterPro" id="IPR036513">
    <property type="entry name" value="STAS_dom_sf"/>
</dbReference>
<dbReference type="SUPFAM" id="SSF52091">
    <property type="entry name" value="SpoIIaa-like"/>
    <property type="match status" value="1"/>
</dbReference>
<sequence length="113" mass="12111">MTESITVVKVSVGLDVLTAPRLREALVETIHQGRYFLVVDLSDVEVLDSTGVGVLAGGLKRVRFHGGELVAVAASEGVLKQFWITGLSKLIPVFDAVHPAVEHLGRRGTETHA</sequence>
<evidence type="ECO:0000256" key="1">
    <source>
        <dbReference type="ARBA" id="ARBA00009013"/>
    </source>
</evidence>
<protein>
    <recommendedName>
        <fullName evidence="2">Anti-sigma factor antagonist</fullName>
    </recommendedName>
</protein>
<accession>A0ABT7ITT6</accession>
<evidence type="ECO:0000256" key="2">
    <source>
        <dbReference type="RuleBase" id="RU003749"/>
    </source>
</evidence>
<dbReference type="NCBIfam" id="TIGR00377">
    <property type="entry name" value="ant_ant_sig"/>
    <property type="match status" value="1"/>
</dbReference>
<dbReference type="PROSITE" id="PS50801">
    <property type="entry name" value="STAS"/>
    <property type="match status" value="1"/>
</dbReference>
<dbReference type="EMBL" id="JASJUS010000004">
    <property type="protein sequence ID" value="MDL2075994.1"/>
    <property type="molecule type" value="Genomic_DNA"/>
</dbReference>
<dbReference type="Proteomes" id="UP001241926">
    <property type="component" value="Unassembled WGS sequence"/>
</dbReference>
<evidence type="ECO:0000313" key="4">
    <source>
        <dbReference type="EMBL" id="MDL2075994.1"/>
    </source>
</evidence>